<keyword evidence="6" id="KW-1185">Reference proteome</keyword>
<dbReference type="Pfam" id="PF14470">
    <property type="entry name" value="bPH_3"/>
    <property type="match status" value="1"/>
</dbReference>
<dbReference type="Proteomes" id="UP000199426">
    <property type="component" value="Unassembled WGS sequence"/>
</dbReference>
<accession>A0A2X2VKZ5</accession>
<reference evidence="5 7" key="2">
    <citation type="submission" date="2018-06" db="EMBL/GenBank/DDBJ databases">
        <authorList>
            <consortium name="Pathogen Informatics"/>
            <person name="Doyle S."/>
        </authorList>
    </citation>
    <scope>NUCLEOTIDE SEQUENCE [LARGE SCALE GENOMIC DNA]</scope>
    <source>
        <strain evidence="5 7">NCTC13492</strain>
    </source>
</reference>
<feature type="domain" description="SHOCT" evidence="2">
    <location>
        <begin position="265"/>
        <end position="292"/>
    </location>
</feature>
<evidence type="ECO:0000259" key="3">
    <source>
        <dbReference type="Pfam" id="PF14470"/>
    </source>
</evidence>
<dbReference type="Proteomes" id="UP000251670">
    <property type="component" value="Unassembled WGS sequence"/>
</dbReference>
<evidence type="ECO:0000313" key="6">
    <source>
        <dbReference type="Proteomes" id="UP000199426"/>
    </source>
</evidence>
<dbReference type="Pfam" id="PF09851">
    <property type="entry name" value="SHOCT"/>
    <property type="match status" value="1"/>
</dbReference>
<dbReference type="InterPro" id="IPR018649">
    <property type="entry name" value="SHOCT"/>
</dbReference>
<sequence>MNTSCALCGIPLTPMDTVLGENKLSDGGILCNKCLNKATAVNQDLVNGLINYSLTEIRDLVWSESIEEIEEVEEESIVETSVSRTTITFSHSVRFSIDNAKPRRSEEIKDQIFDLDAKLSASVNNEVDELVNILSTYEKLIAIADAKYVHNKMNGLLLATQHRVVFLNKGFFGNLYQNEFQYQDINSILHDPEESSNQLKMFINGSEADFIFKNKNNAQLFCDAIKDYANSSKNQLKPSATHPEPKSPIFKPEPPQKEDPSTVFDKLEKLGRLKESGILTDEEFAEQKKKLLDKL</sequence>
<reference evidence="4 6" key="1">
    <citation type="submission" date="2016-10" db="EMBL/GenBank/DDBJ databases">
        <authorList>
            <person name="Varghese N."/>
            <person name="Submissions S."/>
        </authorList>
    </citation>
    <scope>NUCLEOTIDE SEQUENCE [LARGE SCALE GENOMIC DNA]</scope>
    <source>
        <strain evidence="4 6">DSM 19299</strain>
    </source>
</reference>
<dbReference type="EMBL" id="FNEG01000003">
    <property type="protein sequence ID" value="SDI88843.1"/>
    <property type="molecule type" value="Genomic_DNA"/>
</dbReference>
<dbReference type="AlphaFoldDB" id="A0A2X2VKZ5"/>
<dbReference type="OrthoDB" id="1418153at2"/>
<dbReference type="RefSeq" id="WP_089736234.1">
    <property type="nucleotide sequence ID" value="NZ_FNEG01000003.1"/>
</dbReference>
<feature type="region of interest" description="Disordered" evidence="1">
    <location>
        <begin position="233"/>
        <end position="262"/>
    </location>
</feature>
<evidence type="ECO:0000259" key="2">
    <source>
        <dbReference type="Pfam" id="PF09851"/>
    </source>
</evidence>
<evidence type="ECO:0000313" key="4">
    <source>
        <dbReference type="EMBL" id="SDI88843.1"/>
    </source>
</evidence>
<evidence type="ECO:0000313" key="5">
    <source>
        <dbReference type="EMBL" id="SQB27497.1"/>
    </source>
</evidence>
<proteinExistence type="predicted"/>
<evidence type="ECO:0000256" key="1">
    <source>
        <dbReference type="SAM" id="MobiDB-lite"/>
    </source>
</evidence>
<name>A0A2X2VKZ5_CHRJE</name>
<dbReference type="InterPro" id="IPR039519">
    <property type="entry name" value="YokE-like_PH"/>
</dbReference>
<evidence type="ECO:0000313" key="7">
    <source>
        <dbReference type="Proteomes" id="UP000251670"/>
    </source>
</evidence>
<protein>
    <submittedName>
        <fullName evidence="4">Short C-terminal domain-containing protein</fullName>
    </submittedName>
</protein>
<dbReference type="EMBL" id="UAWB01000002">
    <property type="protein sequence ID" value="SQB27497.1"/>
    <property type="molecule type" value="Genomic_DNA"/>
</dbReference>
<feature type="domain" description="YokE-like PH" evidence="3">
    <location>
        <begin position="139"/>
        <end position="226"/>
    </location>
</feature>
<dbReference type="STRING" id="445960.SAMN05421542_2145"/>
<organism evidence="5 7">
    <name type="scientific">Chryseobacterium jejuense</name>
    <dbReference type="NCBI Taxonomy" id="445960"/>
    <lineage>
        <taxon>Bacteria</taxon>
        <taxon>Pseudomonadati</taxon>
        <taxon>Bacteroidota</taxon>
        <taxon>Flavobacteriia</taxon>
        <taxon>Flavobacteriales</taxon>
        <taxon>Weeksellaceae</taxon>
        <taxon>Chryseobacterium group</taxon>
        <taxon>Chryseobacterium</taxon>
    </lineage>
</organism>
<gene>
    <name evidence="5" type="ORF">NCTC13492_01080</name>
    <name evidence="4" type="ORF">SAMN05421542_2145</name>
</gene>